<dbReference type="InterPro" id="IPR000298">
    <property type="entry name" value="Cyt_c_oxidase-like_su3"/>
</dbReference>
<gene>
    <name evidence="13" type="ORF">AVDCRST_MAG67-1489</name>
</gene>
<dbReference type="GO" id="GO:0004129">
    <property type="term" value="F:cytochrome-c oxidase activity"/>
    <property type="evidence" value="ECO:0007669"/>
    <property type="project" value="UniProtKB-EC"/>
</dbReference>
<dbReference type="Gene3D" id="1.20.120.80">
    <property type="entry name" value="Cytochrome c oxidase, subunit III, four-helix bundle"/>
    <property type="match status" value="1"/>
</dbReference>
<evidence type="ECO:0000259" key="12">
    <source>
        <dbReference type="PROSITE" id="PS50253"/>
    </source>
</evidence>
<dbReference type="GO" id="GO:0019646">
    <property type="term" value="P:aerobic electron transport chain"/>
    <property type="evidence" value="ECO:0007669"/>
    <property type="project" value="InterPro"/>
</dbReference>
<dbReference type="PANTHER" id="PTHR11403">
    <property type="entry name" value="CYTOCHROME C OXIDASE SUBUNIT III"/>
    <property type="match status" value="1"/>
</dbReference>
<dbReference type="AlphaFoldDB" id="A0A6J4S9X2"/>
<sequence length="213" mass="23700">MEAGSISAGVALDHHDDDHGHHHGPPMANRSSRVSHEILGMLLFIISEIMVFGAFFTAYFFIRLVAEGHRWFPFEGYELPVAVAGMNTAILVSSSLTMHWAQSSIKNGNRFGLKAGMVLTSLLGLTFLFIQINEYIHIGFSPQDHAQGTIFYGLTGLHGAHVFVGLTLLVMVTVRAFRGHFSPEHHHGVEVPGIYWHFVDVMWIVVYTAIYIV</sequence>
<evidence type="ECO:0000256" key="6">
    <source>
        <dbReference type="ARBA" id="ARBA00022989"/>
    </source>
</evidence>
<feature type="transmembrane region" description="Helical" evidence="11">
    <location>
        <begin position="150"/>
        <end position="174"/>
    </location>
</feature>
<evidence type="ECO:0000256" key="11">
    <source>
        <dbReference type="SAM" id="Phobius"/>
    </source>
</evidence>
<keyword evidence="13" id="KW-0560">Oxidoreductase</keyword>
<reference evidence="13" key="1">
    <citation type="submission" date="2020-02" db="EMBL/GenBank/DDBJ databases">
        <authorList>
            <person name="Meier V. D."/>
        </authorList>
    </citation>
    <scope>NUCLEOTIDE SEQUENCE</scope>
    <source>
        <strain evidence="13">AVDCRST_MAG67</strain>
    </source>
</reference>
<evidence type="ECO:0000256" key="8">
    <source>
        <dbReference type="ARBA" id="ARBA00031400"/>
    </source>
</evidence>
<feature type="domain" description="Heme-copper oxidase subunit III family profile" evidence="12">
    <location>
        <begin position="39"/>
        <end position="213"/>
    </location>
</feature>
<dbReference type="InterPro" id="IPR013833">
    <property type="entry name" value="Cyt_c_oxidase_su3_a-hlx"/>
</dbReference>
<name>A0A6J4S9X2_9ACTN</name>
<dbReference type="SUPFAM" id="SSF81452">
    <property type="entry name" value="Cytochrome c oxidase subunit III-like"/>
    <property type="match status" value="1"/>
</dbReference>
<evidence type="ECO:0000256" key="2">
    <source>
        <dbReference type="ARBA" id="ARBA00010581"/>
    </source>
</evidence>
<protein>
    <recommendedName>
        <fullName evidence="3">cytochrome-c oxidase</fullName>
        <ecNumber evidence="3">7.1.1.9</ecNumber>
    </recommendedName>
    <alternativeName>
        <fullName evidence="8">Cytochrome aa3 subunit 3</fullName>
    </alternativeName>
    <alternativeName>
        <fullName evidence="9">Cytochrome c oxidase polypeptide III</fullName>
    </alternativeName>
</protein>
<comment type="subcellular location">
    <subcellularLocation>
        <location evidence="1 10">Cell membrane</location>
        <topology evidence="1 10">Multi-pass membrane protein</topology>
    </subcellularLocation>
</comment>
<evidence type="ECO:0000256" key="10">
    <source>
        <dbReference type="RuleBase" id="RU003376"/>
    </source>
</evidence>
<keyword evidence="6 11" id="KW-1133">Transmembrane helix</keyword>
<evidence type="ECO:0000256" key="5">
    <source>
        <dbReference type="ARBA" id="ARBA00022692"/>
    </source>
</evidence>
<evidence type="ECO:0000256" key="3">
    <source>
        <dbReference type="ARBA" id="ARBA00012949"/>
    </source>
</evidence>
<feature type="transmembrane region" description="Helical" evidence="11">
    <location>
        <begin position="194"/>
        <end position="212"/>
    </location>
</feature>
<feature type="transmembrane region" description="Helical" evidence="11">
    <location>
        <begin position="82"/>
        <end position="101"/>
    </location>
</feature>
<accession>A0A6J4S9X2</accession>
<evidence type="ECO:0000256" key="1">
    <source>
        <dbReference type="ARBA" id="ARBA00004651"/>
    </source>
</evidence>
<comment type="similarity">
    <text evidence="2 10">Belongs to the cytochrome c oxidase subunit 3 family.</text>
</comment>
<organism evidence="13">
    <name type="scientific">uncultured Solirubrobacteraceae bacterium</name>
    <dbReference type="NCBI Taxonomy" id="1162706"/>
    <lineage>
        <taxon>Bacteria</taxon>
        <taxon>Bacillati</taxon>
        <taxon>Actinomycetota</taxon>
        <taxon>Thermoleophilia</taxon>
        <taxon>Solirubrobacterales</taxon>
        <taxon>Solirubrobacteraceae</taxon>
        <taxon>environmental samples</taxon>
    </lineage>
</organism>
<dbReference type="EC" id="7.1.1.9" evidence="3"/>
<keyword evidence="4" id="KW-1003">Cell membrane</keyword>
<dbReference type="PANTHER" id="PTHR11403:SF2">
    <property type="entry name" value="CYTOCHROME BO(3) UBIQUINOL OXIDASE SUBUNIT 3"/>
    <property type="match status" value="1"/>
</dbReference>
<evidence type="ECO:0000256" key="4">
    <source>
        <dbReference type="ARBA" id="ARBA00022475"/>
    </source>
</evidence>
<dbReference type="InterPro" id="IPR035973">
    <property type="entry name" value="Cyt_c_oxidase_su3-like_sf"/>
</dbReference>
<feature type="transmembrane region" description="Helical" evidence="11">
    <location>
        <begin position="38"/>
        <end position="62"/>
    </location>
</feature>
<dbReference type="EMBL" id="CADCVQ010000067">
    <property type="protein sequence ID" value="CAA9493337.1"/>
    <property type="molecule type" value="Genomic_DNA"/>
</dbReference>
<dbReference type="Pfam" id="PF00510">
    <property type="entry name" value="COX3"/>
    <property type="match status" value="1"/>
</dbReference>
<proteinExistence type="inferred from homology"/>
<evidence type="ECO:0000256" key="7">
    <source>
        <dbReference type="ARBA" id="ARBA00023136"/>
    </source>
</evidence>
<evidence type="ECO:0000313" key="13">
    <source>
        <dbReference type="EMBL" id="CAA9493337.1"/>
    </source>
</evidence>
<dbReference type="CDD" id="cd00386">
    <property type="entry name" value="Heme_Cu_Oxidase_III_like"/>
    <property type="match status" value="1"/>
</dbReference>
<feature type="transmembrane region" description="Helical" evidence="11">
    <location>
        <begin position="113"/>
        <end position="130"/>
    </location>
</feature>
<dbReference type="GO" id="GO:0016491">
    <property type="term" value="F:oxidoreductase activity"/>
    <property type="evidence" value="ECO:0007669"/>
    <property type="project" value="UniProtKB-KW"/>
</dbReference>
<keyword evidence="5 10" id="KW-0812">Transmembrane</keyword>
<dbReference type="InterPro" id="IPR024791">
    <property type="entry name" value="Cyt_c/ubiquinol_Oxase_su3"/>
</dbReference>
<dbReference type="PROSITE" id="PS50253">
    <property type="entry name" value="COX3"/>
    <property type="match status" value="1"/>
</dbReference>
<evidence type="ECO:0000256" key="9">
    <source>
        <dbReference type="ARBA" id="ARBA00031625"/>
    </source>
</evidence>
<dbReference type="GO" id="GO:0005886">
    <property type="term" value="C:plasma membrane"/>
    <property type="evidence" value="ECO:0007669"/>
    <property type="project" value="UniProtKB-SubCell"/>
</dbReference>
<keyword evidence="7 11" id="KW-0472">Membrane</keyword>